<dbReference type="EMBL" id="SRJD01000002">
    <property type="protein sequence ID" value="TGA99998.1"/>
    <property type="molecule type" value="Genomic_DNA"/>
</dbReference>
<reference evidence="1 2" key="1">
    <citation type="journal article" date="2015" name="Int. J. Syst. Evol. Microbiol.">
        <title>Sporolactobacillus shoreae sp. nov. and Sporolactobacillus spathodeae sp. nov., two spore-forming lactic acid bacteria isolated from tree barks in Thailand.</title>
        <authorList>
            <person name="Thamacharoensuk T."/>
            <person name="Kitahara M."/>
            <person name="Ohkuma M."/>
            <person name="Thongchul N."/>
            <person name="Tanasupawat S."/>
        </authorList>
    </citation>
    <scope>NUCLEOTIDE SEQUENCE [LARGE SCALE GENOMIC DNA]</scope>
    <source>
        <strain evidence="1 2">BK92</strain>
    </source>
</reference>
<organism evidence="1 2">
    <name type="scientific">Sporolactobacillus shoreae</name>
    <dbReference type="NCBI Taxonomy" id="1465501"/>
    <lineage>
        <taxon>Bacteria</taxon>
        <taxon>Bacillati</taxon>
        <taxon>Bacillota</taxon>
        <taxon>Bacilli</taxon>
        <taxon>Bacillales</taxon>
        <taxon>Sporolactobacillaceae</taxon>
        <taxon>Sporolactobacillus</taxon>
    </lineage>
</organism>
<dbReference type="RefSeq" id="WP_135347393.1">
    <property type="nucleotide sequence ID" value="NZ_SRJD01000002.1"/>
</dbReference>
<sequence>MRAMAEGGGGEISLNPGDLERFAVRAQAISEIFQNKIEPEIGKLARLCYYADGEAADTFTKYRQALEKMRDVGDFYARAAQLLMFVAESMASQDEALAQAYDEGAVQ</sequence>
<proteinExistence type="predicted"/>
<gene>
    <name evidence="1" type="ORF">E4665_03350</name>
</gene>
<protein>
    <submittedName>
        <fullName evidence="1">Uncharacterized protein</fullName>
    </submittedName>
</protein>
<accession>A0A4Z0GUR0</accession>
<dbReference type="AlphaFoldDB" id="A0A4Z0GUR0"/>
<evidence type="ECO:0000313" key="1">
    <source>
        <dbReference type="EMBL" id="TGA99998.1"/>
    </source>
</evidence>
<dbReference type="SUPFAM" id="SSF140453">
    <property type="entry name" value="EsxAB dimer-like"/>
    <property type="match status" value="1"/>
</dbReference>
<comment type="caution">
    <text evidence="1">The sequence shown here is derived from an EMBL/GenBank/DDBJ whole genome shotgun (WGS) entry which is preliminary data.</text>
</comment>
<name>A0A4Z0GUR0_9BACL</name>
<dbReference type="InterPro" id="IPR036689">
    <property type="entry name" value="ESAT-6-like_sf"/>
</dbReference>
<dbReference type="Proteomes" id="UP000298347">
    <property type="component" value="Unassembled WGS sequence"/>
</dbReference>
<keyword evidence="2" id="KW-1185">Reference proteome</keyword>
<evidence type="ECO:0000313" key="2">
    <source>
        <dbReference type="Proteomes" id="UP000298347"/>
    </source>
</evidence>